<keyword evidence="2" id="KW-1185">Reference proteome</keyword>
<protein>
    <submittedName>
        <fullName evidence="1">Uncharacterized protein</fullName>
    </submittedName>
</protein>
<dbReference type="RefSeq" id="WP_188999958.1">
    <property type="nucleotide sequence ID" value="NZ_BMOU01000005.1"/>
</dbReference>
<organism evidence="1 2">
    <name type="scientific">Haloarcula pellucida</name>
    <dbReference type="NCBI Taxonomy" id="1427151"/>
    <lineage>
        <taxon>Archaea</taxon>
        <taxon>Methanobacteriati</taxon>
        <taxon>Methanobacteriota</taxon>
        <taxon>Stenosarchaea group</taxon>
        <taxon>Halobacteria</taxon>
        <taxon>Halobacteriales</taxon>
        <taxon>Haloarculaceae</taxon>
        <taxon>Haloarcula</taxon>
    </lineage>
</organism>
<name>A0A830GPC5_9EURY</name>
<reference evidence="1" key="2">
    <citation type="submission" date="2020-09" db="EMBL/GenBank/DDBJ databases">
        <authorList>
            <person name="Sun Q."/>
            <person name="Ohkuma M."/>
        </authorList>
    </citation>
    <scope>NUCLEOTIDE SEQUENCE</scope>
    <source>
        <strain evidence="1">JCM 17820</strain>
    </source>
</reference>
<proteinExistence type="predicted"/>
<dbReference type="Proteomes" id="UP000605784">
    <property type="component" value="Unassembled WGS sequence"/>
</dbReference>
<sequence length="57" mass="5729">MKHPGPVVTGAAVPISDSRALGHVGRGVGGPENDRVDALGDAGLFVHRVTDVADDGL</sequence>
<evidence type="ECO:0000313" key="1">
    <source>
        <dbReference type="EMBL" id="GGN99401.1"/>
    </source>
</evidence>
<gene>
    <name evidence="1" type="ORF">GCM10009030_30910</name>
</gene>
<evidence type="ECO:0000313" key="2">
    <source>
        <dbReference type="Proteomes" id="UP000605784"/>
    </source>
</evidence>
<reference evidence="1" key="1">
    <citation type="journal article" date="2014" name="Int. J. Syst. Evol. Microbiol.">
        <title>Complete genome sequence of Corynebacterium casei LMG S-19264T (=DSM 44701T), isolated from a smear-ripened cheese.</title>
        <authorList>
            <consortium name="US DOE Joint Genome Institute (JGI-PGF)"/>
            <person name="Walter F."/>
            <person name="Albersmeier A."/>
            <person name="Kalinowski J."/>
            <person name="Ruckert C."/>
        </authorList>
    </citation>
    <scope>NUCLEOTIDE SEQUENCE</scope>
    <source>
        <strain evidence="1">JCM 17820</strain>
    </source>
</reference>
<dbReference type="EMBL" id="BMOU01000005">
    <property type="protein sequence ID" value="GGN99401.1"/>
    <property type="molecule type" value="Genomic_DNA"/>
</dbReference>
<accession>A0A830GPC5</accession>
<dbReference type="AlphaFoldDB" id="A0A830GPC5"/>
<comment type="caution">
    <text evidence="1">The sequence shown here is derived from an EMBL/GenBank/DDBJ whole genome shotgun (WGS) entry which is preliminary data.</text>
</comment>